<comment type="subcellular location">
    <subcellularLocation>
        <location evidence="1">Membrane</location>
        <topology evidence="1">Multi-pass membrane protein</topology>
    </subcellularLocation>
</comment>
<evidence type="ECO:0000256" key="6">
    <source>
        <dbReference type="SAM" id="Phobius"/>
    </source>
</evidence>
<reference evidence="8" key="1">
    <citation type="submission" date="2023-06" db="EMBL/GenBank/DDBJ databases">
        <title>Genomic analysis of the entomopathogenic nematode Steinernema hermaphroditum.</title>
        <authorList>
            <person name="Schwarz E.M."/>
            <person name="Heppert J.K."/>
            <person name="Baniya A."/>
            <person name="Schwartz H.T."/>
            <person name="Tan C.-H."/>
            <person name="Antoshechkin I."/>
            <person name="Sternberg P.W."/>
            <person name="Goodrich-Blair H."/>
            <person name="Dillman A.R."/>
        </authorList>
    </citation>
    <scope>NUCLEOTIDE SEQUENCE</scope>
    <source>
        <strain evidence="8">PS9179</strain>
        <tissue evidence="8">Whole animal</tissue>
    </source>
</reference>
<dbReference type="EMBL" id="JAUCMV010000005">
    <property type="protein sequence ID" value="KAK0398156.1"/>
    <property type="molecule type" value="Genomic_DNA"/>
</dbReference>
<gene>
    <name evidence="8" type="ORF">QR680_002451</name>
</gene>
<keyword evidence="4 5" id="KW-0472">Membrane</keyword>
<organism evidence="8 9">
    <name type="scientific">Steinernema hermaphroditum</name>
    <dbReference type="NCBI Taxonomy" id="289476"/>
    <lineage>
        <taxon>Eukaryota</taxon>
        <taxon>Metazoa</taxon>
        <taxon>Ecdysozoa</taxon>
        <taxon>Nematoda</taxon>
        <taxon>Chromadorea</taxon>
        <taxon>Rhabditida</taxon>
        <taxon>Tylenchina</taxon>
        <taxon>Panagrolaimomorpha</taxon>
        <taxon>Strongyloidoidea</taxon>
        <taxon>Steinernematidae</taxon>
        <taxon>Steinernema</taxon>
    </lineage>
</organism>
<feature type="transmembrane region" description="Helical" evidence="6">
    <location>
        <begin position="146"/>
        <end position="165"/>
    </location>
</feature>
<evidence type="ECO:0000259" key="7">
    <source>
        <dbReference type="PROSITE" id="PS50922"/>
    </source>
</evidence>
<dbReference type="GO" id="GO:0007009">
    <property type="term" value="P:plasma membrane organization"/>
    <property type="evidence" value="ECO:0007669"/>
    <property type="project" value="TreeGrafter"/>
</dbReference>
<evidence type="ECO:0000256" key="3">
    <source>
        <dbReference type="ARBA" id="ARBA00022989"/>
    </source>
</evidence>
<feature type="transmembrane region" description="Helical" evidence="6">
    <location>
        <begin position="112"/>
        <end position="134"/>
    </location>
</feature>
<feature type="transmembrane region" description="Helical" evidence="6">
    <location>
        <begin position="242"/>
        <end position="264"/>
    </location>
</feature>
<dbReference type="GO" id="GO:0005886">
    <property type="term" value="C:plasma membrane"/>
    <property type="evidence" value="ECO:0007669"/>
    <property type="project" value="TreeGrafter"/>
</dbReference>
<sequence length="301" mass="35032">MEALKSDVETLHEYRLAGDLRRAEVHGPYSGAELQLPPWSRLKTSEVFLPIFSYFCLFQLLRLLVRKYTWKKFSGFKQYRLRNLTVCIVHSSITGCWAISSLFLLTDPMFNHVIHWVSPIAIHLPMISIGYFAYDITDMLRHEISRWTIELLLHHVVSIFVLTSAVLSQKFILYAHWALIMEFNSIFLHIRSVMQLSGEAENNPNRYRISKILNTTTFVLCRFFVQAWQLQWAWHNYPFMHSFYTAIALFGGVFFLIINTVLFVRILAADGWLGESAQQRAAYGRDAQSGHDDSDAKNKEE</sequence>
<feature type="transmembrane region" description="Helical" evidence="6">
    <location>
        <begin position="47"/>
        <end position="65"/>
    </location>
</feature>
<comment type="caution">
    <text evidence="8">The sequence shown here is derived from an EMBL/GenBank/DDBJ whole genome shotgun (WGS) entry which is preliminary data.</text>
</comment>
<dbReference type="GO" id="GO:0097035">
    <property type="term" value="P:regulation of membrane lipid distribution"/>
    <property type="evidence" value="ECO:0007669"/>
    <property type="project" value="TreeGrafter"/>
</dbReference>
<dbReference type="InterPro" id="IPR006634">
    <property type="entry name" value="TLC-dom"/>
</dbReference>
<dbReference type="PANTHER" id="PTHR13439">
    <property type="entry name" value="CT120 PROTEIN"/>
    <property type="match status" value="1"/>
</dbReference>
<protein>
    <recommendedName>
        <fullName evidence="7">TLC domain-containing protein</fullName>
    </recommendedName>
</protein>
<dbReference type="SMART" id="SM00724">
    <property type="entry name" value="TLC"/>
    <property type="match status" value="1"/>
</dbReference>
<evidence type="ECO:0000313" key="8">
    <source>
        <dbReference type="EMBL" id="KAK0398156.1"/>
    </source>
</evidence>
<name>A0AA39H3P0_9BILA</name>
<evidence type="ECO:0000256" key="4">
    <source>
        <dbReference type="ARBA" id="ARBA00023136"/>
    </source>
</evidence>
<dbReference type="InterPro" id="IPR050846">
    <property type="entry name" value="TLCD"/>
</dbReference>
<keyword evidence="2 5" id="KW-0812">Transmembrane</keyword>
<evidence type="ECO:0000313" key="9">
    <source>
        <dbReference type="Proteomes" id="UP001175271"/>
    </source>
</evidence>
<dbReference type="AlphaFoldDB" id="A0AA39H3P0"/>
<keyword evidence="3 6" id="KW-1133">Transmembrane helix</keyword>
<dbReference type="Pfam" id="PF03798">
    <property type="entry name" value="TRAM_LAG1_CLN8"/>
    <property type="match status" value="1"/>
</dbReference>
<feature type="domain" description="TLC" evidence="7">
    <location>
        <begin position="76"/>
        <end position="267"/>
    </location>
</feature>
<evidence type="ECO:0000256" key="5">
    <source>
        <dbReference type="PROSITE-ProRule" id="PRU00205"/>
    </source>
</evidence>
<proteinExistence type="predicted"/>
<dbReference type="PROSITE" id="PS50922">
    <property type="entry name" value="TLC"/>
    <property type="match status" value="1"/>
</dbReference>
<dbReference type="GO" id="GO:0055091">
    <property type="term" value="P:phospholipid homeostasis"/>
    <property type="evidence" value="ECO:0007669"/>
    <property type="project" value="TreeGrafter"/>
</dbReference>
<evidence type="ECO:0000256" key="2">
    <source>
        <dbReference type="ARBA" id="ARBA00022692"/>
    </source>
</evidence>
<keyword evidence="9" id="KW-1185">Reference proteome</keyword>
<dbReference type="GO" id="GO:0071709">
    <property type="term" value="P:membrane assembly"/>
    <property type="evidence" value="ECO:0007669"/>
    <property type="project" value="TreeGrafter"/>
</dbReference>
<dbReference type="Proteomes" id="UP001175271">
    <property type="component" value="Unassembled WGS sequence"/>
</dbReference>
<accession>A0AA39H3P0</accession>
<evidence type="ECO:0000256" key="1">
    <source>
        <dbReference type="ARBA" id="ARBA00004141"/>
    </source>
</evidence>
<dbReference type="PANTHER" id="PTHR13439:SF4">
    <property type="entry name" value="TLC DOMAIN-CONTAINING PROTEIN"/>
    <property type="match status" value="1"/>
</dbReference>
<feature type="transmembrane region" description="Helical" evidence="6">
    <location>
        <begin position="86"/>
        <end position="106"/>
    </location>
</feature>